<feature type="transmembrane region" description="Helical" evidence="6">
    <location>
        <begin position="297"/>
        <end position="319"/>
    </location>
</feature>
<dbReference type="PANTHER" id="PTHR11101">
    <property type="entry name" value="PHOSPHATE TRANSPORTER"/>
    <property type="match status" value="1"/>
</dbReference>
<feature type="transmembrane region" description="Helical" evidence="6">
    <location>
        <begin position="44"/>
        <end position="66"/>
    </location>
</feature>
<keyword evidence="2" id="KW-0813">Transport</keyword>
<keyword evidence="8" id="KW-1185">Reference proteome</keyword>
<evidence type="ECO:0000256" key="2">
    <source>
        <dbReference type="ARBA" id="ARBA00022448"/>
    </source>
</evidence>
<evidence type="ECO:0000256" key="1">
    <source>
        <dbReference type="ARBA" id="ARBA00004141"/>
    </source>
</evidence>
<keyword evidence="5 6" id="KW-0472">Membrane</keyword>
<evidence type="ECO:0000313" key="7">
    <source>
        <dbReference type="EMBL" id="NEE00751.1"/>
    </source>
</evidence>
<dbReference type="EMBL" id="JAAGOA010000006">
    <property type="protein sequence ID" value="NEE00751.1"/>
    <property type="molecule type" value="Genomic_DNA"/>
</dbReference>
<evidence type="ECO:0000256" key="3">
    <source>
        <dbReference type="ARBA" id="ARBA00022692"/>
    </source>
</evidence>
<dbReference type="PANTHER" id="PTHR11101:SF80">
    <property type="entry name" value="PHOSPHATE TRANSPORTER"/>
    <property type="match status" value="1"/>
</dbReference>
<organism evidence="7 8">
    <name type="scientific">Phytoactinopolyspora halotolerans</name>
    <dbReference type="NCBI Taxonomy" id="1981512"/>
    <lineage>
        <taxon>Bacteria</taxon>
        <taxon>Bacillati</taxon>
        <taxon>Actinomycetota</taxon>
        <taxon>Actinomycetes</taxon>
        <taxon>Jiangellales</taxon>
        <taxon>Jiangellaceae</taxon>
        <taxon>Phytoactinopolyspora</taxon>
    </lineage>
</organism>
<name>A0A6L9S7P7_9ACTN</name>
<sequence>MTVAPEVLVAIAVVFAVVTGANDGGALIAPGLRVPGLSVPVSLGMLIVAVVAFPLLVSTAVAGTMLESIVGAERDGTTALAIGFIAGVVVSAALAWIGLPTTLTLAVIGGIAGAGLGMALDVGWSAVVRVLLIGMAAPAVGAVLALVGSWAWRSFRNASYLWTVRWTHATAYAAQCVAYGANDGQKMLVLFLAASITADGDTGAASLDWWAYPALAAAFAVGAVIGLPRVARSVGNGILSSRPTHAVTAEFSAAAAVLGSAAAGAPVSMTQSVAGGLVGAAVHESARRVRWRMVRNLAVAWVVTLPASFGAAALAGVIAGR</sequence>
<feature type="transmembrane region" description="Helical" evidence="6">
    <location>
        <begin position="209"/>
        <end position="227"/>
    </location>
</feature>
<feature type="transmembrane region" description="Helical" evidence="6">
    <location>
        <begin position="103"/>
        <end position="123"/>
    </location>
</feature>
<comment type="caution">
    <text evidence="7">The sequence shown here is derived from an EMBL/GenBank/DDBJ whole genome shotgun (WGS) entry which is preliminary data.</text>
</comment>
<reference evidence="7 8" key="1">
    <citation type="submission" date="2020-02" db="EMBL/GenBank/DDBJ databases">
        <authorList>
            <person name="Li X.-J."/>
            <person name="Han X.-M."/>
        </authorList>
    </citation>
    <scope>NUCLEOTIDE SEQUENCE [LARGE SCALE GENOMIC DNA]</scope>
    <source>
        <strain evidence="7 8">CCTCC AB 2017055</strain>
    </source>
</reference>
<evidence type="ECO:0000256" key="5">
    <source>
        <dbReference type="ARBA" id="ARBA00023136"/>
    </source>
</evidence>
<feature type="transmembrane region" description="Helical" evidence="6">
    <location>
        <begin position="130"/>
        <end position="152"/>
    </location>
</feature>
<comment type="subcellular location">
    <subcellularLocation>
        <location evidence="1">Membrane</location>
        <topology evidence="1">Multi-pass membrane protein</topology>
    </subcellularLocation>
</comment>
<dbReference type="GO" id="GO:0016020">
    <property type="term" value="C:membrane"/>
    <property type="evidence" value="ECO:0007669"/>
    <property type="project" value="UniProtKB-SubCell"/>
</dbReference>
<gene>
    <name evidence="7" type="ORF">G1H10_11285</name>
</gene>
<keyword evidence="3 6" id="KW-0812">Transmembrane</keyword>
<evidence type="ECO:0000313" key="8">
    <source>
        <dbReference type="Proteomes" id="UP000475214"/>
    </source>
</evidence>
<dbReference type="Pfam" id="PF01384">
    <property type="entry name" value="PHO4"/>
    <property type="match status" value="1"/>
</dbReference>
<dbReference type="GO" id="GO:0005315">
    <property type="term" value="F:phosphate transmembrane transporter activity"/>
    <property type="evidence" value="ECO:0007669"/>
    <property type="project" value="InterPro"/>
</dbReference>
<protein>
    <submittedName>
        <fullName evidence="7">Inorganic phosphate transporter</fullName>
    </submittedName>
</protein>
<feature type="transmembrane region" description="Helical" evidence="6">
    <location>
        <begin position="78"/>
        <end position="97"/>
    </location>
</feature>
<evidence type="ECO:0000256" key="4">
    <source>
        <dbReference type="ARBA" id="ARBA00022989"/>
    </source>
</evidence>
<dbReference type="Proteomes" id="UP000475214">
    <property type="component" value="Unassembled WGS sequence"/>
</dbReference>
<proteinExistence type="predicted"/>
<keyword evidence="4 6" id="KW-1133">Transmembrane helix</keyword>
<dbReference type="AlphaFoldDB" id="A0A6L9S7P7"/>
<dbReference type="InterPro" id="IPR001204">
    <property type="entry name" value="Phos_transporter"/>
</dbReference>
<evidence type="ECO:0000256" key="6">
    <source>
        <dbReference type="SAM" id="Phobius"/>
    </source>
</evidence>
<accession>A0A6L9S7P7</accession>
<dbReference type="GO" id="GO:0035435">
    <property type="term" value="P:phosphate ion transmembrane transport"/>
    <property type="evidence" value="ECO:0007669"/>
    <property type="project" value="TreeGrafter"/>
</dbReference>